<organism evidence="1 2">
    <name type="scientific">Candidatus Zymogenus saltonus</name>
    <dbReference type="NCBI Taxonomy" id="2844893"/>
    <lineage>
        <taxon>Bacteria</taxon>
        <taxon>Deltaproteobacteria</taxon>
        <taxon>Candidatus Zymogenia</taxon>
        <taxon>Candidatus Zymogeniales</taxon>
        <taxon>Candidatus Zymogenaceae</taxon>
        <taxon>Candidatus Zymogenus</taxon>
    </lineage>
</organism>
<sequence>METENEIKDIKERLDKIEDRITNIESKFSEKPSIAKKEMSIRDFIILKKPKSNVNKTLAIGYFLENHLGYSSFTVKDIEEGYHLAKETVPKNVNLDVIRNIEKGYMMEAKEKSGKVKTWCLTNSGTNFVENNFEKKDK</sequence>
<accession>A0A9D8PR54</accession>
<comment type="caution">
    <text evidence="1">The sequence shown here is derived from an EMBL/GenBank/DDBJ whole genome shotgun (WGS) entry which is preliminary data.</text>
</comment>
<proteinExistence type="predicted"/>
<dbReference type="AlphaFoldDB" id="A0A9D8PR54"/>
<evidence type="ECO:0000313" key="2">
    <source>
        <dbReference type="Proteomes" id="UP000809273"/>
    </source>
</evidence>
<reference evidence="1" key="2">
    <citation type="submission" date="2021-01" db="EMBL/GenBank/DDBJ databases">
        <authorList>
            <person name="Hahn C.R."/>
            <person name="Youssef N.H."/>
            <person name="Elshahed M."/>
        </authorList>
    </citation>
    <scope>NUCLEOTIDE SEQUENCE</scope>
    <source>
        <strain evidence="1">Zod_Metabat.24</strain>
    </source>
</reference>
<protein>
    <submittedName>
        <fullName evidence="1">Uncharacterized protein</fullName>
    </submittedName>
</protein>
<dbReference type="EMBL" id="JAFGIX010000060">
    <property type="protein sequence ID" value="MBN1573977.1"/>
    <property type="molecule type" value="Genomic_DNA"/>
</dbReference>
<dbReference type="Proteomes" id="UP000809273">
    <property type="component" value="Unassembled WGS sequence"/>
</dbReference>
<reference evidence="1" key="1">
    <citation type="journal article" date="2021" name="Environ. Microbiol.">
        <title>Genomic characterization of three novel Desulfobacterota classes expand the metabolic and phylogenetic diversity of the phylum.</title>
        <authorList>
            <person name="Murphy C.L."/>
            <person name="Biggerstaff J."/>
            <person name="Eichhorn A."/>
            <person name="Ewing E."/>
            <person name="Shahan R."/>
            <person name="Soriano D."/>
            <person name="Stewart S."/>
            <person name="VanMol K."/>
            <person name="Walker R."/>
            <person name="Walters P."/>
            <person name="Elshahed M.S."/>
            <person name="Youssef N.H."/>
        </authorList>
    </citation>
    <scope>NUCLEOTIDE SEQUENCE</scope>
    <source>
        <strain evidence="1">Zod_Metabat.24</strain>
    </source>
</reference>
<name>A0A9D8PR54_9DELT</name>
<evidence type="ECO:0000313" key="1">
    <source>
        <dbReference type="EMBL" id="MBN1573977.1"/>
    </source>
</evidence>
<gene>
    <name evidence="1" type="ORF">JW984_12345</name>
</gene>